<protein>
    <submittedName>
        <fullName evidence="10">Lipopolysaccharide export system permease protein</fullName>
    </submittedName>
</protein>
<evidence type="ECO:0000313" key="10">
    <source>
        <dbReference type="EMBL" id="TDR41621.1"/>
    </source>
</evidence>
<dbReference type="InterPro" id="IPR030923">
    <property type="entry name" value="LptG"/>
</dbReference>
<comment type="subunit">
    <text evidence="8">Component of the lipopolysaccharide transport and assembly complex. The LptBFG transporter is composed of two ATP-binding proteins (LptB) and two transmembrane proteins (LptF and LptG).</text>
</comment>
<evidence type="ECO:0000256" key="1">
    <source>
        <dbReference type="ARBA" id="ARBA00002265"/>
    </source>
</evidence>
<evidence type="ECO:0000256" key="8">
    <source>
        <dbReference type="ARBA" id="ARBA00026081"/>
    </source>
</evidence>
<feature type="transmembrane region" description="Helical" evidence="9">
    <location>
        <begin position="103"/>
        <end position="122"/>
    </location>
</feature>
<feature type="transmembrane region" description="Helical" evidence="9">
    <location>
        <begin position="315"/>
        <end position="333"/>
    </location>
</feature>
<name>A0A4R6YTG2_9GAMM</name>
<comment type="subcellular location">
    <subcellularLocation>
        <location evidence="2">Cell membrane</location>
        <topology evidence="2">Multi-pass membrane protein</topology>
    </subcellularLocation>
</comment>
<comment type="caution">
    <text evidence="10">The sequence shown here is derived from an EMBL/GenBank/DDBJ whole genome shotgun (WGS) entry which is preliminary data.</text>
</comment>
<feature type="transmembrane region" description="Helical" evidence="9">
    <location>
        <begin position="285"/>
        <end position="303"/>
    </location>
</feature>
<keyword evidence="6 9" id="KW-1133">Transmembrane helix</keyword>
<dbReference type="Proteomes" id="UP000295293">
    <property type="component" value="Unassembled WGS sequence"/>
</dbReference>
<feature type="transmembrane region" description="Helical" evidence="9">
    <location>
        <begin position="339"/>
        <end position="362"/>
    </location>
</feature>
<feature type="transmembrane region" description="Helical" evidence="9">
    <location>
        <begin position="72"/>
        <end position="91"/>
    </location>
</feature>
<keyword evidence="11" id="KW-1185">Reference proteome</keyword>
<keyword evidence="7 9" id="KW-0472">Membrane</keyword>
<comment type="similarity">
    <text evidence="3">Belongs to the LptF/LptG family.</text>
</comment>
<evidence type="ECO:0000313" key="11">
    <source>
        <dbReference type="Proteomes" id="UP000295293"/>
    </source>
</evidence>
<evidence type="ECO:0000256" key="9">
    <source>
        <dbReference type="SAM" id="Phobius"/>
    </source>
</evidence>
<accession>A0A4R6YTG2</accession>
<evidence type="ECO:0000256" key="4">
    <source>
        <dbReference type="ARBA" id="ARBA00022475"/>
    </source>
</evidence>
<organism evidence="10 11">
    <name type="scientific">Tahibacter aquaticus</name>
    <dbReference type="NCBI Taxonomy" id="520092"/>
    <lineage>
        <taxon>Bacteria</taxon>
        <taxon>Pseudomonadati</taxon>
        <taxon>Pseudomonadota</taxon>
        <taxon>Gammaproteobacteria</taxon>
        <taxon>Lysobacterales</taxon>
        <taxon>Rhodanobacteraceae</taxon>
        <taxon>Tahibacter</taxon>
    </lineage>
</organism>
<dbReference type="PANTHER" id="PTHR33529">
    <property type="entry name" value="SLR0882 PROTEIN-RELATED"/>
    <property type="match status" value="1"/>
</dbReference>
<dbReference type="EMBL" id="SNZH01000010">
    <property type="protein sequence ID" value="TDR41621.1"/>
    <property type="molecule type" value="Genomic_DNA"/>
</dbReference>
<gene>
    <name evidence="10" type="ORF">DFR29_110104</name>
</gene>
<dbReference type="RefSeq" id="WP_133819701.1">
    <property type="nucleotide sequence ID" value="NZ_SNZH01000010.1"/>
</dbReference>
<keyword evidence="5 9" id="KW-0812">Transmembrane</keyword>
<evidence type="ECO:0000256" key="2">
    <source>
        <dbReference type="ARBA" id="ARBA00004651"/>
    </source>
</evidence>
<dbReference type="PANTHER" id="PTHR33529:SF2">
    <property type="entry name" value="LIPOPOLYSACCHARIDE EXPORT SYSTEM PERMEASE PROTEIN LPTG"/>
    <property type="match status" value="1"/>
</dbReference>
<evidence type="ECO:0000256" key="7">
    <source>
        <dbReference type="ARBA" id="ARBA00023136"/>
    </source>
</evidence>
<dbReference type="NCBIfam" id="TIGR04408">
    <property type="entry name" value="LptG_lptG"/>
    <property type="match status" value="1"/>
</dbReference>
<dbReference type="GO" id="GO:0015920">
    <property type="term" value="P:lipopolysaccharide transport"/>
    <property type="evidence" value="ECO:0007669"/>
    <property type="project" value="TreeGrafter"/>
</dbReference>
<sequence>MNWRIKQVDRLVAYSVLSAVLATWLLLTGLDAAKAFIGAAADIGQGNYGIGAVMLQILCTVPRRAYEWFDSAALIGSLLGMGALAGTGELIALRSAGLSKLRICLSVAWSLGVLTLLVAVMGDTLGPRGEQQAQSLLLQAKSSSVAIGQRSMGVWARDGDTFINAKRGITRQVQGLREVQLSDVRVFEFAPKGQLLSIAVAESAVHSSGQWTMQKVRKTEFVDAQANSTTEASVSWKSGLDPRYLALSIVQPAYLSISDLRRNIRALKRNQEFSRPFELAYWAKVFWPLNVLVLVVCVLPFAFGALRSGGMGKRIFVGMVLAIGWNFLQRALVNVGAVYNINLAFATLLPALLLALLAYLYFRRA</sequence>
<dbReference type="Pfam" id="PF03739">
    <property type="entry name" value="LptF_LptG"/>
    <property type="match status" value="1"/>
</dbReference>
<comment type="function">
    <text evidence="1">Part of the ABC transporter complex LptBFG involved in the translocation of lipopolysaccharide (LPS) from the inner membrane to the outer membrane.</text>
</comment>
<evidence type="ECO:0000256" key="5">
    <source>
        <dbReference type="ARBA" id="ARBA00022692"/>
    </source>
</evidence>
<evidence type="ECO:0000256" key="3">
    <source>
        <dbReference type="ARBA" id="ARBA00007725"/>
    </source>
</evidence>
<reference evidence="10 11" key="1">
    <citation type="submission" date="2019-03" db="EMBL/GenBank/DDBJ databases">
        <title>Genomic Encyclopedia of Type Strains, Phase IV (KMG-IV): sequencing the most valuable type-strain genomes for metagenomic binning, comparative biology and taxonomic classification.</title>
        <authorList>
            <person name="Goeker M."/>
        </authorList>
    </citation>
    <scope>NUCLEOTIDE SEQUENCE [LARGE SCALE GENOMIC DNA]</scope>
    <source>
        <strain evidence="10 11">DSM 21667</strain>
    </source>
</reference>
<evidence type="ECO:0000256" key="6">
    <source>
        <dbReference type="ARBA" id="ARBA00022989"/>
    </source>
</evidence>
<dbReference type="InterPro" id="IPR005495">
    <property type="entry name" value="LptG/LptF_permease"/>
</dbReference>
<dbReference type="GO" id="GO:0043190">
    <property type="term" value="C:ATP-binding cassette (ABC) transporter complex"/>
    <property type="evidence" value="ECO:0007669"/>
    <property type="project" value="InterPro"/>
</dbReference>
<proteinExistence type="inferred from homology"/>
<dbReference type="GO" id="GO:0055085">
    <property type="term" value="P:transmembrane transport"/>
    <property type="evidence" value="ECO:0007669"/>
    <property type="project" value="InterPro"/>
</dbReference>
<feature type="transmembrane region" description="Helical" evidence="9">
    <location>
        <begin position="12"/>
        <end position="30"/>
    </location>
</feature>
<dbReference type="AlphaFoldDB" id="A0A4R6YTG2"/>
<dbReference type="OrthoDB" id="9776227at2"/>
<keyword evidence="4" id="KW-1003">Cell membrane</keyword>